<sequence>MSQIEKEEVLLQTPGCSVNPVDESEDSVTVSLDNNVTLEITISVGPDLTLPEEDSDPLSYEVTFTGEDGDVVESLEFLKDFVRENSGFSSLSEKSNEIDYEKFSLKPEEYKSGVAKVIAEGTKHIIKGIFTCSNAYAKKVYSGGSEITITKETGEKSVDASPINGGDKNGTKKKNKMDTNLQRAEILETVWDASEAIGEMVLDGEGMLSGLMIDPVVKSSLGQAFLSTAPGEVLLASLDAFSSVLGAAEAAQIQTYCASSMATIKLVSNSCGENVGNVTGKMLETTGNLGRVAWKIGKALEPTFSITANIVENAPRQ</sequence>
<dbReference type="InterPro" id="IPR009686">
    <property type="entry name" value="Senescence/spartin_C"/>
</dbReference>
<dbReference type="AlphaFoldDB" id="A0A1J3HZV3"/>
<evidence type="ECO:0000313" key="2">
    <source>
        <dbReference type="EMBL" id="JAU73799.1"/>
    </source>
</evidence>
<dbReference type="InterPro" id="IPR045036">
    <property type="entry name" value="Spartin-like"/>
</dbReference>
<feature type="domain" description="Senescence" evidence="1">
    <location>
        <begin position="117"/>
        <end position="296"/>
    </location>
</feature>
<dbReference type="Pfam" id="PF06911">
    <property type="entry name" value="Senescence"/>
    <property type="match status" value="1"/>
</dbReference>
<dbReference type="PANTHER" id="PTHR21068">
    <property type="entry name" value="SPARTIN"/>
    <property type="match status" value="1"/>
</dbReference>
<organism evidence="2">
    <name type="scientific">Noccaea caerulescens</name>
    <name type="common">Alpine penny-cress</name>
    <name type="synonym">Thlaspi caerulescens</name>
    <dbReference type="NCBI Taxonomy" id="107243"/>
    <lineage>
        <taxon>Eukaryota</taxon>
        <taxon>Viridiplantae</taxon>
        <taxon>Streptophyta</taxon>
        <taxon>Embryophyta</taxon>
        <taxon>Tracheophyta</taxon>
        <taxon>Spermatophyta</taxon>
        <taxon>Magnoliopsida</taxon>
        <taxon>eudicotyledons</taxon>
        <taxon>Gunneridae</taxon>
        <taxon>Pentapetalae</taxon>
        <taxon>rosids</taxon>
        <taxon>malvids</taxon>
        <taxon>Brassicales</taxon>
        <taxon>Brassicaceae</taxon>
        <taxon>Coluteocarpeae</taxon>
        <taxon>Noccaea</taxon>
    </lineage>
</organism>
<evidence type="ECO:0000259" key="1">
    <source>
        <dbReference type="Pfam" id="PF06911"/>
    </source>
</evidence>
<dbReference type="PANTHER" id="PTHR21068:SF40">
    <property type="entry name" value="SENESCENCE_DEHYDRATION-ASSOCIATED PROTEIN-LIKE PROTEIN"/>
    <property type="match status" value="1"/>
</dbReference>
<protein>
    <recommendedName>
        <fullName evidence="1">Senescence domain-containing protein</fullName>
    </recommendedName>
</protein>
<reference evidence="2" key="1">
    <citation type="submission" date="2016-07" db="EMBL/GenBank/DDBJ databases">
        <title>De novo transcriptome assembly of four accessions of the metal hyperaccumulator plant Noccaea caerulescens.</title>
        <authorList>
            <person name="Blande D."/>
            <person name="Halimaa P."/>
            <person name="Tervahauta A.I."/>
            <person name="Aarts M.G."/>
            <person name="Karenlampi S.O."/>
        </authorList>
    </citation>
    <scope>NUCLEOTIDE SEQUENCE</scope>
</reference>
<accession>A0A1J3HZV3</accession>
<gene>
    <name evidence="2" type="ORF">LE_TR12323_c0_g1_i1_g.40201</name>
</gene>
<proteinExistence type="predicted"/>
<name>A0A1J3HZV3_NOCCA</name>
<dbReference type="GO" id="GO:0005886">
    <property type="term" value="C:plasma membrane"/>
    <property type="evidence" value="ECO:0007669"/>
    <property type="project" value="TreeGrafter"/>
</dbReference>
<dbReference type="EMBL" id="GEVL01003542">
    <property type="protein sequence ID" value="JAU73799.1"/>
    <property type="molecule type" value="Transcribed_RNA"/>
</dbReference>